<dbReference type="Pfam" id="PF00892">
    <property type="entry name" value="EamA"/>
    <property type="match status" value="1"/>
</dbReference>
<feature type="domain" description="EamA" evidence="2">
    <location>
        <begin position="12"/>
        <end position="143"/>
    </location>
</feature>
<feature type="transmembrane region" description="Helical" evidence="1">
    <location>
        <begin position="152"/>
        <end position="171"/>
    </location>
</feature>
<sequence>MPQLRDRRSLKAVATLCAGIFVFSFQDVVIKTVAGSYPVHEVVAIRCLVSIPILLAMLHWDAGIRTLLSPRLKWLVLRGAMLMVSYTTYYLAFPSLPLASIVALYFTVPLFITALAGPFLGEKIGLSRWIATLVGFAGVVVMMRPAGGLFEWASLLPVASAFCYGSAALMARRLGATDSAPVMAFYQNALFLMGALLLAAIFGGGAYEGERQASLAFLMRGWTVPGTRDLLLMAATGPIAAVGTVLLTQAYRLAEANLVASFEYSGLIWASLWGFTFWGEVPGAATLAGAALIVGAGLYMLYGAKAAPAPAAAGEVGRERA</sequence>
<dbReference type="AlphaFoldDB" id="A0A5J6MRT7"/>
<dbReference type="InterPro" id="IPR037185">
    <property type="entry name" value="EmrE-like"/>
</dbReference>
<evidence type="ECO:0000313" key="4">
    <source>
        <dbReference type="Proteomes" id="UP000325797"/>
    </source>
</evidence>
<proteinExistence type="predicted"/>
<protein>
    <submittedName>
        <fullName evidence="3">Membrane protein</fullName>
    </submittedName>
</protein>
<dbReference type="GO" id="GO:0016020">
    <property type="term" value="C:membrane"/>
    <property type="evidence" value="ECO:0007669"/>
    <property type="project" value="InterPro"/>
</dbReference>
<feature type="transmembrane region" description="Helical" evidence="1">
    <location>
        <begin position="258"/>
        <end position="278"/>
    </location>
</feature>
<organism evidence="3 4">
    <name type="scientific">Hypericibacter adhaerens</name>
    <dbReference type="NCBI Taxonomy" id="2602016"/>
    <lineage>
        <taxon>Bacteria</taxon>
        <taxon>Pseudomonadati</taxon>
        <taxon>Pseudomonadota</taxon>
        <taxon>Alphaproteobacteria</taxon>
        <taxon>Rhodospirillales</taxon>
        <taxon>Dongiaceae</taxon>
        <taxon>Hypericibacter</taxon>
    </lineage>
</organism>
<evidence type="ECO:0000313" key="3">
    <source>
        <dbReference type="EMBL" id="QEX20144.1"/>
    </source>
</evidence>
<evidence type="ECO:0000256" key="1">
    <source>
        <dbReference type="SAM" id="Phobius"/>
    </source>
</evidence>
<dbReference type="EMBL" id="CP042582">
    <property type="protein sequence ID" value="QEX20144.1"/>
    <property type="molecule type" value="Genomic_DNA"/>
</dbReference>
<evidence type="ECO:0000259" key="2">
    <source>
        <dbReference type="Pfam" id="PF00892"/>
    </source>
</evidence>
<keyword evidence="4" id="KW-1185">Reference proteome</keyword>
<keyword evidence="1" id="KW-1133">Transmembrane helix</keyword>
<dbReference type="SUPFAM" id="SSF103481">
    <property type="entry name" value="Multidrug resistance efflux transporter EmrE"/>
    <property type="match status" value="2"/>
</dbReference>
<accession>A0A5J6MRT7</accession>
<dbReference type="PANTHER" id="PTHR22911">
    <property type="entry name" value="ACYL-MALONYL CONDENSING ENZYME-RELATED"/>
    <property type="match status" value="1"/>
</dbReference>
<feature type="transmembrane region" description="Helical" evidence="1">
    <location>
        <begin position="72"/>
        <end position="92"/>
    </location>
</feature>
<dbReference type="PANTHER" id="PTHR22911:SF103">
    <property type="entry name" value="BLR2811 PROTEIN"/>
    <property type="match status" value="1"/>
</dbReference>
<feature type="transmembrane region" description="Helical" evidence="1">
    <location>
        <begin position="12"/>
        <end position="30"/>
    </location>
</feature>
<gene>
    <name evidence="3" type="ORF">FRZ61_00580</name>
</gene>
<name>A0A5J6MRT7_9PROT</name>
<feature type="transmembrane region" description="Helical" evidence="1">
    <location>
        <begin position="42"/>
        <end position="60"/>
    </location>
</feature>
<dbReference type="RefSeq" id="WP_225309028.1">
    <property type="nucleotide sequence ID" value="NZ_CP042582.1"/>
</dbReference>
<dbReference type="InterPro" id="IPR000620">
    <property type="entry name" value="EamA_dom"/>
</dbReference>
<keyword evidence="1" id="KW-0472">Membrane</keyword>
<feature type="transmembrane region" description="Helical" evidence="1">
    <location>
        <begin position="183"/>
        <end position="207"/>
    </location>
</feature>
<feature type="transmembrane region" description="Helical" evidence="1">
    <location>
        <begin position="129"/>
        <end position="146"/>
    </location>
</feature>
<feature type="transmembrane region" description="Helical" evidence="1">
    <location>
        <begin position="98"/>
        <end position="117"/>
    </location>
</feature>
<dbReference type="KEGG" id="hadh:FRZ61_00580"/>
<feature type="transmembrane region" description="Helical" evidence="1">
    <location>
        <begin position="284"/>
        <end position="302"/>
    </location>
</feature>
<feature type="transmembrane region" description="Helical" evidence="1">
    <location>
        <begin position="230"/>
        <end position="251"/>
    </location>
</feature>
<keyword evidence="1" id="KW-0812">Transmembrane</keyword>
<reference evidence="3 4" key="1">
    <citation type="submission" date="2019-08" db="EMBL/GenBank/DDBJ databases">
        <title>Hyperibacter terrae gen. nov., sp. nov. and Hyperibacter viscosus sp. nov., two new members in the family Rhodospirillaceae isolated from the rhizosphere of Hypericum perforatum.</title>
        <authorList>
            <person name="Noviana Z."/>
        </authorList>
    </citation>
    <scope>NUCLEOTIDE SEQUENCE [LARGE SCALE GENOMIC DNA]</scope>
    <source>
        <strain evidence="3 4">R5959</strain>
    </source>
</reference>
<dbReference type="Proteomes" id="UP000325797">
    <property type="component" value="Chromosome"/>
</dbReference>